<name>A0A1V0UY96_9BACL</name>
<feature type="transmembrane region" description="Helical" evidence="1">
    <location>
        <begin position="230"/>
        <end position="249"/>
    </location>
</feature>
<keyword evidence="1" id="KW-0472">Membrane</keyword>
<dbReference type="EMBL" id="CP020557">
    <property type="protein sequence ID" value="ARF70215.1"/>
    <property type="molecule type" value="Genomic_DNA"/>
</dbReference>
<organism evidence="2 3">
    <name type="scientific">Paenibacillus larvae subsp. pulvifaciens</name>
    <dbReference type="NCBI Taxonomy" id="1477"/>
    <lineage>
        <taxon>Bacteria</taxon>
        <taxon>Bacillati</taxon>
        <taxon>Bacillota</taxon>
        <taxon>Bacilli</taxon>
        <taxon>Bacillales</taxon>
        <taxon>Paenibacillaceae</taxon>
        <taxon>Paenibacillus</taxon>
    </lineage>
</organism>
<sequence length="268" mass="31417">MFSNNDLLEKEIKTKISVSLIAVLAVLFYMISYHTLHTVPTLHYLDLFVPITGLTNLYFITPIALFSYLYGLGFMEDPYRVIRFASRKKLFKKRFRFILFISITVSAAIIGTVFVSALLFHKSVNNWTTTESLIYQVAVNLDMESTWTNNLFLYQSYLVTLIRFMLYSLGISIVLLLADMIYLISKSKWVSFVSVMSLLFLEYLMERNELDVHIFGRYIFWSTDTWLEPATMGLYASYILVLFVVFYFINQSMYLRFNYFSVGKREGE</sequence>
<reference evidence="2 3" key="1">
    <citation type="submission" date="2017-03" db="EMBL/GenBank/DDBJ databases">
        <title>Paenibacillus larvae genome sequencing.</title>
        <authorList>
            <person name="Dingman D.W."/>
        </authorList>
    </citation>
    <scope>NUCLEOTIDE SEQUENCE [LARGE SCALE GENOMIC DNA]</scope>
    <source>
        <strain evidence="2 3">SAG 10367</strain>
    </source>
</reference>
<feature type="transmembrane region" description="Helical" evidence="1">
    <location>
        <begin position="56"/>
        <end position="76"/>
    </location>
</feature>
<feature type="transmembrane region" description="Helical" evidence="1">
    <location>
        <begin position="97"/>
        <end position="120"/>
    </location>
</feature>
<feature type="transmembrane region" description="Helical" evidence="1">
    <location>
        <begin position="16"/>
        <end position="36"/>
    </location>
</feature>
<keyword evidence="1" id="KW-1133">Transmembrane helix</keyword>
<evidence type="ECO:0000313" key="3">
    <source>
        <dbReference type="Proteomes" id="UP000192727"/>
    </source>
</evidence>
<proteinExistence type="predicted"/>
<feature type="transmembrane region" description="Helical" evidence="1">
    <location>
        <begin position="152"/>
        <end position="177"/>
    </location>
</feature>
<evidence type="ECO:0000256" key="1">
    <source>
        <dbReference type="SAM" id="Phobius"/>
    </source>
</evidence>
<dbReference type="RefSeq" id="WP_083041422.1">
    <property type="nucleotide sequence ID" value="NZ_CP020557.1"/>
</dbReference>
<gene>
    <name evidence="2" type="ORF">B7C51_23770</name>
</gene>
<accession>A0A1V0UY96</accession>
<protein>
    <submittedName>
        <fullName evidence="2">Uncharacterized protein</fullName>
    </submittedName>
</protein>
<evidence type="ECO:0000313" key="2">
    <source>
        <dbReference type="EMBL" id="ARF70215.1"/>
    </source>
</evidence>
<dbReference type="Proteomes" id="UP000192727">
    <property type="component" value="Chromosome"/>
</dbReference>
<feature type="transmembrane region" description="Helical" evidence="1">
    <location>
        <begin position="189"/>
        <end position="205"/>
    </location>
</feature>
<dbReference type="AlphaFoldDB" id="A0A1V0UY96"/>
<keyword evidence="1" id="KW-0812">Transmembrane</keyword>